<accession>A0A212K2C6</accession>
<protein>
    <submittedName>
        <fullName evidence="1">Uncharacterized protein</fullName>
    </submittedName>
</protein>
<organism evidence="1">
    <name type="scientific">uncultured delta proteobacterium</name>
    <dbReference type="NCBI Taxonomy" id="34034"/>
    <lineage>
        <taxon>Bacteria</taxon>
        <taxon>Deltaproteobacteria</taxon>
        <taxon>environmental samples</taxon>
    </lineage>
</organism>
<reference evidence="1" key="1">
    <citation type="submission" date="2016-04" db="EMBL/GenBank/DDBJ databases">
        <authorList>
            <person name="Evans L.H."/>
            <person name="Alamgir A."/>
            <person name="Owens N."/>
            <person name="Weber N.D."/>
            <person name="Virtaneva K."/>
            <person name="Barbian K."/>
            <person name="Babar A."/>
            <person name="Rosenke K."/>
        </authorList>
    </citation>
    <scope>NUCLEOTIDE SEQUENCE</scope>
    <source>
        <strain evidence="1">86</strain>
    </source>
</reference>
<gene>
    <name evidence="1" type="ORF">KL86DPRO_20552</name>
</gene>
<dbReference type="EMBL" id="FLUQ01000002">
    <property type="protein sequence ID" value="SBW05802.1"/>
    <property type="molecule type" value="Genomic_DNA"/>
</dbReference>
<dbReference type="AlphaFoldDB" id="A0A212K2C6"/>
<proteinExistence type="predicted"/>
<sequence>MSYDISLCDPVTGETLELKEPHHMRGGTFAVGGTTEARLNVTYNYSQHYFRTIGEKGLRSIYGMTGAQSIPILRDAATLLTNDVAKNYWTPTEGNAQRALLQLVALAEICPDGVWNGD</sequence>
<evidence type="ECO:0000313" key="1">
    <source>
        <dbReference type="EMBL" id="SBW05802.1"/>
    </source>
</evidence>
<name>A0A212K2C6_9DELT</name>